<dbReference type="Proteomes" id="UP000594263">
    <property type="component" value="Unplaced"/>
</dbReference>
<dbReference type="AlphaFoldDB" id="A0A7N0V0W1"/>
<dbReference type="EnsemblPlants" id="Kaladp0095s0471.1.v1.1">
    <property type="protein sequence ID" value="Kaladp0095s0471.1.v1.1.CDS.1"/>
    <property type="gene ID" value="Kaladp0095s0471.v1.1"/>
</dbReference>
<sequence length="52" mass="5716">MVVKLIVVVPTFNDWCDVKFRVSVTSKLSMRFGEASSIGMGTKSVGGDERCF</sequence>
<protein>
    <submittedName>
        <fullName evidence="1">Uncharacterized protein</fullName>
    </submittedName>
</protein>
<evidence type="ECO:0000313" key="2">
    <source>
        <dbReference type="Proteomes" id="UP000594263"/>
    </source>
</evidence>
<dbReference type="Gramene" id="Kaladp0095s0471.1.v1.1">
    <property type="protein sequence ID" value="Kaladp0095s0471.1.v1.1.CDS.1"/>
    <property type="gene ID" value="Kaladp0095s0471.v1.1"/>
</dbReference>
<reference evidence="1" key="1">
    <citation type="submission" date="2021-01" db="UniProtKB">
        <authorList>
            <consortium name="EnsemblPlants"/>
        </authorList>
    </citation>
    <scope>IDENTIFICATION</scope>
</reference>
<name>A0A7N0V0W1_KALFE</name>
<accession>A0A7N0V0W1</accession>
<organism evidence="1 2">
    <name type="scientific">Kalanchoe fedtschenkoi</name>
    <name type="common">Lavender scallops</name>
    <name type="synonym">South American air plant</name>
    <dbReference type="NCBI Taxonomy" id="63787"/>
    <lineage>
        <taxon>Eukaryota</taxon>
        <taxon>Viridiplantae</taxon>
        <taxon>Streptophyta</taxon>
        <taxon>Embryophyta</taxon>
        <taxon>Tracheophyta</taxon>
        <taxon>Spermatophyta</taxon>
        <taxon>Magnoliopsida</taxon>
        <taxon>eudicotyledons</taxon>
        <taxon>Gunneridae</taxon>
        <taxon>Pentapetalae</taxon>
        <taxon>Saxifragales</taxon>
        <taxon>Crassulaceae</taxon>
        <taxon>Kalanchoe</taxon>
    </lineage>
</organism>
<keyword evidence="2" id="KW-1185">Reference proteome</keyword>
<proteinExistence type="predicted"/>
<evidence type="ECO:0000313" key="1">
    <source>
        <dbReference type="EnsemblPlants" id="Kaladp0095s0471.1.v1.1.CDS.1"/>
    </source>
</evidence>